<name>A0ABX6IFF6_9ACTN</name>
<dbReference type="Proteomes" id="UP001059836">
    <property type="component" value="Chromosome"/>
</dbReference>
<keyword evidence="1" id="KW-1133">Transmembrane helix</keyword>
<feature type="transmembrane region" description="Helical" evidence="1">
    <location>
        <begin position="12"/>
        <end position="35"/>
    </location>
</feature>
<organism evidence="2 3">
    <name type="scientific">Gordonia pseudamarae</name>
    <dbReference type="NCBI Taxonomy" id="2831662"/>
    <lineage>
        <taxon>Bacteria</taxon>
        <taxon>Bacillati</taxon>
        <taxon>Actinomycetota</taxon>
        <taxon>Actinomycetes</taxon>
        <taxon>Mycobacteriales</taxon>
        <taxon>Gordoniaceae</taxon>
        <taxon>Gordonia</taxon>
    </lineage>
</organism>
<dbReference type="EMBL" id="CP045809">
    <property type="protein sequence ID" value="QHN34582.1"/>
    <property type="molecule type" value="Genomic_DNA"/>
</dbReference>
<dbReference type="RefSeq" id="WP_213247846.1">
    <property type="nucleotide sequence ID" value="NZ_CP045806.1"/>
</dbReference>
<keyword evidence="3" id="KW-1185">Reference proteome</keyword>
<gene>
    <name evidence="2" type="ORF">GII31_06395</name>
</gene>
<keyword evidence="1" id="KW-0812">Transmembrane</keyword>
<feature type="transmembrane region" description="Helical" evidence="1">
    <location>
        <begin position="47"/>
        <end position="69"/>
    </location>
</feature>
<reference evidence="2" key="1">
    <citation type="journal article" date="2021" name="Nat. Microbiol.">
        <title>Cocultivation of an ultrasmall environmental parasitic bacterium with lytic ability against bacteria associated with wastewater foams.</title>
        <authorList>
            <person name="Batinovic S."/>
            <person name="Rose J.J.A."/>
            <person name="Ratcliffe J."/>
            <person name="Seviour R.J."/>
            <person name="Petrovski S."/>
        </authorList>
    </citation>
    <scope>NUCLEOTIDE SEQUENCE</scope>
    <source>
        <strain evidence="2">CON9</strain>
    </source>
</reference>
<evidence type="ECO:0000313" key="2">
    <source>
        <dbReference type="EMBL" id="QHN34582.1"/>
    </source>
</evidence>
<sequence>MTTIDIAAADGGAALLTLGIALYAATILICVGLFVHAMANHRRRLAIGTAASVIILSVAGVIIAIASSIG</sequence>
<keyword evidence="1" id="KW-0472">Membrane</keyword>
<accession>A0ABX6IFF6</accession>
<proteinExistence type="predicted"/>
<evidence type="ECO:0000256" key="1">
    <source>
        <dbReference type="SAM" id="Phobius"/>
    </source>
</evidence>
<evidence type="ECO:0000313" key="3">
    <source>
        <dbReference type="Proteomes" id="UP001059836"/>
    </source>
</evidence>
<protein>
    <submittedName>
        <fullName evidence="2">Uncharacterized protein</fullName>
    </submittedName>
</protein>